<sequence length="283" mass="32249">MLYLDAKDYTLSGYRPLPVDHCVRLAAIQMAIEWGPLNSNIHTLHLIRDAIEDFFPEHVLPSVRGWSLFGWTISGCAGVEAAIMEQYEEMSALSKNELQKRYLQLSRQHPGYGSAVFFGLIELHCRWWRTRHVPAIVTINSCWLCIINETSRIPLLTINIAAMKWCSLEGSQNNDPLLVLLFPADDRTQLNNMIAIASKQAPLMEALLDSVATAQEGQCGSFRHLDETFENFFENRTDTVVSALFDIRKNVCLDMPESIRSRWLQNVDYSREPNDSSMEHCLA</sequence>
<dbReference type="Pfam" id="PF00373">
    <property type="entry name" value="FERM_M"/>
    <property type="match status" value="1"/>
</dbReference>
<evidence type="ECO:0000313" key="3">
    <source>
        <dbReference type="EMBL" id="CDW56555.1"/>
    </source>
</evidence>
<dbReference type="GO" id="GO:0090090">
    <property type="term" value="P:negative regulation of canonical Wnt signaling pathway"/>
    <property type="evidence" value="ECO:0007669"/>
    <property type="project" value="TreeGrafter"/>
</dbReference>
<dbReference type="InterPro" id="IPR011993">
    <property type="entry name" value="PH-like_dom_sf"/>
</dbReference>
<keyword evidence="4" id="KW-1185">Reference proteome</keyword>
<dbReference type="PROSITE" id="PS50057">
    <property type="entry name" value="FERM_3"/>
    <property type="match status" value="1"/>
</dbReference>
<accession>A0A077ZD79</accession>
<reference evidence="3" key="2">
    <citation type="submission" date="2014-03" db="EMBL/GenBank/DDBJ databases">
        <title>The whipworm genome and dual-species transcriptomics of an intimate host-pathogen interaction.</title>
        <authorList>
            <person name="Foth B.J."/>
            <person name="Tsai I.J."/>
            <person name="Reid A.J."/>
            <person name="Bancroft A.J."/>
            <person name="Nichol S."/>
            <person name="Tracey A."/>
            <person name="Holroyd N."/>
            <person name="Cotton J.A."/>
            <person name="Stanley E.J."/>
            <person name="Zarowiecki M."/>
            <person name="Liu J.Z."/>
            <person name="Huckvale T."/>
            <person name="Cooper P.J."/>
            <person name="Grencis R.K."/>
            <person name="Berriman M."/>
        </authorList>
    </citation>
    <scope>NUCLEOTIDE SEQUENCE [LARGE SCALE GENOMIC DNA]</scope>
</reference>
<dbReference type="Gene3D" id="2.30.29.30">
    <property type="entry name" value="Pleckstrin-homology domain (PH domain)/Phosphotyrosine-binding domain (PTB)"/>
    <property type="match status" value="1"/>
</dbReference>
<gene>
    <name evidence="3" type="ORF">TTRE_0000483501</name>
</gene>
<reference evidence="3" key="1">
    <citation type="submission" date="2014-01" db="EMBL/GenBank/DDBJ databases">
        <authorList>
            <person name="Aslett M."/>
        </authorList>
    </citation>
    <scope>NUCLEOTIDE SEQUENCE</scope>
</reference>
<dbReference type="Proteomes" id="UP000030665">
    <property type="component" value="Unassembled WGS sequence"/>
</dbReference>
<dbReference type="STRING" id="36087.A0A077ZD79"/>
<dbReference type="InterPro" id="IPR014352">
    <property type="entry name" value="FERM/acyl-CoA-bd_prot_sf"/>
</dbReference>
<dbReference type="InterPro" id="IPR019748">
    <property type="entry name" value="FERM_central"/>
</dbReference>
<dbReference type="OrthoDB" id="2142533at2759"/>
<dbReference type="Gene3D" id="1.20.80.10">
    <property type="match status" value="1"/>
</dbReference>
<dbReference type="EMBL" id="HG806053">
    <property type="protein sequence ID" value="CDW56555.1"/>
    <property type="molecule type" value="Genomic_DNA"/>
</dbReference>
<dbReference type="InterPro" id="IPR035963">
    <property type="entry name" value="FERM_2"/>
</dbReference>
<dbReference type="PANTHER" id="PTHR13283:SF10">
    <property type="entry name" value="FERM DOMAIN-CONTAINING PROTEIN 8"/>
    <property type="match status" value="1"/>
</dbReference>
<evidence type="ECO:0000256" key="1">
    <source>
        <dbReference type="ARBA" id="ARBA00039547"/>
    </source>
</evidence>
<name>A0A077ZD79_TRITR</name>
<dbReference type="AlphaFoldDB" id="A0A077ZD79"/>
<dbReference type="PANTHER" id="PTHR13283">
    <property type="entry name" value="KREV INTERACTION TRAPPED 1-RELATED"/>
    <property type="match status" value="1"/>
</dbReference>
<dbReference type="GO" id="GO:0005886">
    <property type="term" value="C:plasma membrane"/>
    <property type="evidence" value="ECO:0007669"/>
    <property type="project" value="TreeGrafter"/>
</dbReference>
<evidence type="ECO:0000313" key="4">
    <source>
        <dbReference type="Proteomes" id="UP000030665"/>
    </source>
</evidence>
<feature type="domain" description="FERM" evidence="2">
    <location>
        <begin position="1"/>
        <end position="237"/>
    </location>
</feature>
<dbReference type="InterPro" id="IPR051594">
    <property type="entry name" value="KRIT1/FRMD8"/>
</dbReference>
<organism evidence="3 4">
    <name type="scientific">Trichuris trichiura</name>
    <name type="common">Whipworm</name>
    <name type="synonym">Trichocephalus trichiurus</name>
    <dbReference type="NCBI Taxonomy" id="36087"/>
    <lineage>
        <taxon>Eukaryota</taxon>
        <taxon>Metazoa</taxon>
        <taxon>Ecdysozoa</taxon>
        <taxon>Nematoda</taxon>
        <taxon>Enoplea</taxon>
        <taxon>Dorylaimia</taxon>
        <taxon>Trichinellida</taxon>
        <taxon>Trichuridae</taxon>
        <taxon>Trichuris</taxon>
    </lineage>
</organism>
<dbReference type="SUPFAM" id="SSF47031">
    <property type="entry name" value="Second domain of FERM"/>
    <property type="match status" value="1"/>
</dbReference>
<protein>
    <recommendedName>
        <fullName evidence="1">FERM domain-containing protein 8</fullName>
    </recommendedName>
</protein>
<evidence type="ECO:0000259" key="2">
    <source>
        <dbReference type="PROSITE" id="PS50057"/>
    </source>
</evidence>
<proteinExistence type="predicted"/>
<dbReference type="CDD" id="cd14473">
    <property type="entry name" value="FERM_B-lobe"/>
    <property type="match status" value="1"/>
</dbReference>
<dbReference type="InterPro" id="IPR000299">
    <property type="entry name" value="FERM_domain"/>
</dbReference>